<evidence type="ECO:0000256" key="1">
    <source>
        <dbReference type="SAM" id="MobiDB-lite"/>
    </source>
</evidence>
<organism evidence="2">
    <name type="scientific">uncultured Rubrobacteraceae bacterium</name>
    <dbReference type="NCBI Taxonomy" id="349277"/>
    <lineage>
        <taxon>Bacteria</taxon>
        <taxon>Bacillati</taxon>
        <taxon>Actinomycetota</taxon>
        <taxon>Rubrobacteria</taxon>
        <taxon>Rubrobacterales</taxon>
        <taxon>Rubrobacteraceae</taxon>
        <taxon>environmental samples</taxon>
    </lineage>
</organism>
<feature type="non-terminal residue" evidence="2">
    <location>
        <position position="1"/>
    </location>
</feature>
<feature type="non-terminal residue" evidence="2">
    <location>
        <position position="160"/>
    </location>
</feature>
<feature type="compositionally biased region" description="Basic residues" evidence="1">
    <location>
        <begin position="1"/>
        <end position="17"/>
    </location>
</feature>
<accession>A0A6J4RMC1</accession>
<evidence type="ECO:0000313" key="2">
    <source>
        <dbReference type="EMBL" id="CAA9476917.1"/>
    </source>
</evidence>
<sequence>GAAGHKRAQGIGHRARGVAHLGAPGDGGGRDQGFRRVRHLGRARRRGREARRHRDRGGLDLPRRGHQIPGLPGHPRGHDPARRLERVPPRSPKERRRHGRPGDDQGSQDDPARGHPGRGRHGHGREPGKDPARHGGGRRPARRRHPHGHPHPPRPQPPPL</sequence>
<feature type="region of interest" description="Disordered" evidence="1">
    <location>
        <begin position="1"/>
        <end position="160"/>
    </location>
</feature>
<gene>
    <name evidence="2" type="ORF">AVDCRST_MAG12-1238</name>
</gene>
<feature type="compositionally biased region" description="Basic residues" evidence="1">
    <location>
        <begin position="35"/>
        <end position="55"/>
    </location>
</feature>
<reference evidence="2" key="1">
    <citation type="submission" date="2020-02" db="EMBL/GenBank/DDBJ databases">
        <authorList>
            <person name="Meier V. D."/>
        </authorList>
    </citation>
    <scope>NUCLEOTIDE SEQUENCE</scope>
    <source>
        <strain evidence="2">AVDCRST_MAG12</strain>
    </source>
</reference>
<dbReference type="AlphaFoldDB" id="A0A6J4RMC1"/>
<protein>
    <submittedName>
        <fullName evidence="2">CBS domain protein sometimes clustered with YjeE</fullName>
    </submittedName>
</protein>
<feature type="compositionally biased region" description="Basic and acidic residues" evidence="1">
    <location>
        <begin position="76"/>
        <end position="92"/>
    </location>
</feature>
<feature type="compositionally biased region" description="Basic and acidic residues" evidence="1">
    <location>
        <begin position="124"/>
        <end position="133"/>
    </location>
</feature>
<proteinExistence type="predicted"/>
<feature type="compositionally biased region" description="Basic residues" evidence="1">
    <location>
        <begin position="135"/>
        <end position="152"/>
    </location>
</feature>
<dbReference type="EMBL" id="CADCVK010000197">
    <property type="protein sequence ID" value="CAA9476917.1"/>
    <property type="molecule type" value="Genomic_DNA"/>
</dbReference>
<name>A0A6J4RMC1_9ACTN</name>